<dbReference type="PROSITE" id="PS51318">
    <property type="entry name" value="TAT"/>
    <property type="match status" value="1"/>
</dbReference>
<evidence type="ECO:0000313" key="7">
    <source>
        <dbReference type="Proteomes" id="UP001596104"/>
    </source>
</evidence>
<reference evidence="7" key="1">
    <citation type="journal article" date="2019" name="Int. J. Syst. Evol. Microbiol.">
        <title>The Global Catalogue of Microorganisms (GCM) 10K type strain sequencing project: providing services to taxonomists for standard genome sequencing and annotation.</title>
        <authorList>
            <consortium name="The Broad Institute Genomics Platform"/>
            <consortium name="The Broad Institute Genome Sequencing Center for Infectious Disease"/>
            <person name="Wu L."/>
            <person name="Ma J."/>
        </authorList>
    </citation>
    <scope>NUCLEOTIDE SEQUENCE [LARGE SCALE GENOMIC DNA]</scope>
    <source>
        <strain evidence="7">CGMCC 1.16326</strain>
    </source>
</reference>
<evidence type="ECO:0000256" key="5">
    <source>
        <dbReference type="SAM" id="SignalP"/>
    </source>
</evidence>
<keyword evidence="7" id="KW-1185">Reference proteome</keyword>
<organism evidence="6 7">
    <name type="scientific">Bosea vestrisii</name>
    <dbReference type="NCBI Taxonomy" id="151416"/>
    <lineage>
        <taxon>Bacteria</taxon>
        <taxon>Pseudomonadati</taxon>
        <taxon>Pseudomonadota</taxon>
        <taxon>Alphaproteobacteria</taxon>
        <taxon>Hyphomicrobiales</taxon>
        <taxon>Boseaceae</taxon>
        <taxon>Bosea</taxon>
    </lineage>
</organism>
<gene>
    <name evidence="6" type="ORF">ACFPPC_30285</name>
</gene>
<dbReference type="Pfam" id="PF01547">
    <property type="entry name" value="SBP_bac_1"/>
    <property type="match status" value="1"/>
</dbReference>
<sequence length="421" mass="46816">MTTRRTVLKGMTAAGGLLAAPQLLHAQAKTELNVIWVGWPESHITPMAEMFMKNNPMIGLKLERIPFNELFPALEVRLQARTPLPDIFFADGPLTASYSIRKHLAELDGILGNDLVRYTKAALAQGTYKGKLMTLPYISSGMVLFLNRKHFADAGVALPEPDVAKRWTWEQTLEAAKKLTDPAKNQWGLVFEMADRPYQALTLPQSKGAQVLSEDGLTATGYVDSKPFIDAMQFYADLFNKHKVTPTGVFDTNLALEMFATGRASMYLATTPSLASISARKDLDWTVAPQPYFEGGKAVTPTGSWHIGMNPRTKQRAAAETFIKAFAQPEYVEAQARLRPNPPVLKSVWDSMGAELDTPGWRIVRSEMENTAVPRPATPGWLEYEDILRGAFREIQGGANVEQRLKKAARDIDREFAKYRG</sequence>
<dbReference type="PANTHER" id="PTHR30061:SF50">
    <property type="entry name" value="MALTOSE_MALTODEXTRIN-BINDING PERIPLASMIC PROTEIN"/>
    <property type="match status" value="1"/>
</dbReference>
<name>A0ABW0HLG4_9HYPH</name>
<dbReference type="CDD" id="cd13585">
    <property type="entry name" value="PBP2_TMBP_like"/>
    <property type="match status" value="1"/>
</dbReference>
<dbReference type="InterPro" id="IPR006311">
    <property type="entry name" value="TAT_signal"/>
</dbReference>
<comment type="caution">
    <text evidence="6">The sequence shown here is derived from an EMBL/GenBank/DDBJ whole genome shotgun (WGS) entry which is preliminary data.</text>
</comment>
<feature type="chain" id="PRO_5046478248" evidence="5">
    <location>
        <begin position="27"/>
        <end position="421"/>
    </location>
</feature>
<dbReference type="PANTHER" id="PTHR30061">
    <property type="entry name" value="MALTOSE-BINDING PERIPLASMIC PROTEIN"/>
    <property type="match status" value="1"/>
</dbReference>
<proteinExistence type="inferred from homology"/>
<keyword evidence="4" id="KW-0574">Periplasm</keyword>
<evidence type="ECO:0000313" key="6">
    <source>
        <dbReference type="EMBL" id="MFC5396944.1"/>
    </source>
</evidence>
<protein>
    <submittedName>
        <fullName evidence="6">ABC transporter substrate-binding protein</fullName>
    </submittedName>
</protein>
<evidence type="ECO:0000256" key="3">
    <source>
        <dbReference type="ARBA" id="ARBA00022729"/>
    </source>
</evidence>
<dbReference type="InterPro" id="IPR006059">
    <property type="entry name" value="SBP"/>
</dbReference>
<keyword evidence="2" id="KW-0813">Transport</keyword>
<evidence type="ECO:0000256" key="2">
    <source>
        <dbReference type="ARBA" id="ARBA00022448"/>
    </source>
</evidence>
<dbReference type="EMBL" id="JBHSLV010000078">
    <property type="protein sequence ID" value="MFC5396944.1"/>
    <property type="molecule type" value="Genomic_DNA"/>
</dbReference>
<accession>A0ABW0HLG4</accession>
<evidence type="ECO:0000256" key="4">
    <source>
        <dbReference type="ARBA" id="ARBA00022764"/>
    </source>
</evidence>
<evidence type="ECO:0000256" key="1">
    <source>
        <dbReference type="ARBA" id="ARBA00008520"/>
    </source>
</evidence>
<dbReference type="Proteomes" id="UP001596104">
    <property type="component" value="Unassembled WGS sequence"/>
</dbReference>
<dbReference type="SUPFAM" id="SSF53850">
    <property type="entry name" value="Periplasmic binding protein-like II"/>
    <property type="match status" value="1"/>
</dbReference>
<comment type="similarity">
    <text evidence="1">Belongs to the bacterial solute-binding protein 1 family.</text>
</comment>
<feature type="signal peptide" evidence="5">
    <location>
        <begin position="1"/>
        <end position="26"/>
    </location>
</feature>
<dbReference type="RefSeq" id="WP_377013765.1">
    <property type="nucleotide sequence ID" value="NZ_JBHSLV010000078.1"/>
</dbReference>
<dbReference type="Gene3D" id="3.40.190.10">
    <property type="entry name" value="Periplasmic binding protein-like II"/>
    <property type="match status" value="1"/>
</dbReference>
<keyword evidence="3 5" id="KW-0732">Signal</keyword>